<evidence type="ECO:0000256" key="2">
    <source>
        <dbReference type="ARBA" id="ARBA00006914"/>
    </source>
</evidence>
<comment type="catalytic activity">
    <reaction evidence="16">
        <text>ATP + H2O = ADP + phosphate + H(+)</text>
        <dbReference type="Rhea" id="RHEA:13065"/>
        <dbReference type="ChEBI" id="CHEBI:15377"/>
        <dbReference type="ChEBI" id="CHEBI:15378"/>
        <dbReference type="ChEBI" id="CHEBI:30616"/>
        <dbReference type="ChEBI" id="CHEBI:43474"/>
        <dbReference type="ChEBI" id="CHEBI:456216"/>
    </reaction>
    <physiologicalReaction direction="left-to-right" evidence="16">
        <dbReference type="Rhea" id="RHEA:13066"/>
    </physiologicalReaction>
</comment>
<evidence type="ECO:0000256" key="17">
    <source>
        <dbReference type="ARBA" id="ARBA00064205"/>
    </source>
</evidence>
<evidence type="ECO:0000256" key="9">
    <source>
        <dbReference type="ARBA" id="ARBA00022840"/>
    </source>
</evidence>
<evidence type="ECO:0000256" key="13">
    <source>
        <dbReference type="ARBA" id="ARBA00032509"/>
    </source>
</evidence>
<keyword evidence="5" id="KW-0962">Peroxisome biogenesis</keyword>
<dbReference type="FunFam" id="1.10.8.60:FF:000105">
    <property type="entry name" value="PeRoXisome assembly factor"/>
    <property type="match status" value="1"/>
</dbReference>
<keyword evidence="7" id="KW-0547">Nucleotide-binding</keyword>
<dbReference type="OMA" id="WVVAWSG"/>
<evidence type="ECO:0000313" key="20">
    <source>
        <dbReference type="EMBL" id="ELR13016.1"/>
    </source>
</evidence>
<dbReference type="GeneID" id="14913375"/>
<dbReference type="GO" id="GO:0005778">
    <property type="term" value="C:peroxisomal membrane"/>
    <property type="evidence" value="ECO:0007669"/>
    <property type="project" value="UniProtKB-SubCell"/>
</dbReference>
<dbReference type="GO" id="GO:0016887">
    <property type="term" value="F:ATP hydrolysis activity"/>
    <property type="evidence" value="ECO:0007669"/>
    <property type="project" value="InterPro"/>
</dbReference>
<dbReference type="Pfam" id="PF17862">
    <property type="entry name" value="AAA_lid_3"/>
    <property type="match status" value="1"/>
</dbReference>
<evidence type="ECO:0000256" key="14">
    <source>
        <dbReference type="ARBA" id="ARBA00034532"/>
    </source>
</evidence>
<dbReference type="InterPro" id="IPR027417">
    <property type="entry name" value="P-loop_NTPase"/>
</dbReference>
<evidence type="ECO:0000256" key="1">
    <source>
        <dbReference type="ARBA" id="ARBA00004514"/>
    </source>
</evidence>
<feature type="region of interest" description="Disordered" evidence="18">
    <location>
        <begin position="220"/>
        <end position="249"/>
    </location>
</feature>
<keyword evidence="3" id="KW-0813">Transport</keyword>
<keyword evidence="10" id="KW-0653">Protein transport</keyword>
<comment type="similarity">
    <text evidence="2">Belongs to the AAA ATPase family.</text>
</comment>
<dbReference type="InterPro" id="IPR050168">
    <property type="entry name" value="AAA_ATPase_domain"/>
</dbReference>
<dbReference type="Gene3D" id="3.10.330.10">
    <property type="match status" value="1"/>
</dbReference>
<dbReference type="InterPro" id="IPR041569">
    <property type="entry name" value="AAA_lid_3"/>
</dbReference>
<dbReference type="PANTHER" id="PTHR23077:SF12">
    <property type="entry name" value="PEROXISOMAL ATPASE PEX1"/>
    <property type="match status" value="1"/>
</dbReference>
<dbReference type="GO" id="GO:0005829">
    <property type="term" value="C:cytosol"/>
    <property type="evidence" value="ECO:0007669"/>
    <property type="project" value="UniProtKB-SubCell"/>
</dbReference>
<dbReference type="SMART" id="SM00382">
    <property type="entry name" value="AAA"/>
    <property type="match status" value="2"/>
</dbReference>
<keyword evidence="4" id="KW-0963">Cytoplasm</keyword>
<evidence type="ECO:0000256" key="8">
    <source>
        <dbReference type="ARBA" id="ARBA00022801"/>
    </source>
</evidence>
<feature type="compositionally biased region" description="Low complexity" evidence="18">
    <location>
        <begin position="233"/>
        <end position="249"/>
    </location>
</feature>
<keyword evidence="8" id="KW-0378">Hydrolase</keyword>
<evidence type="ECO:0000256" key="12">
    <source>
        <dbReference type="ARBA" id="ARBA00023140"/>
    </source>
</evidence>
<dbReference type="OrthoDB" id="2187at2759"/>
<dbReference type="PROSITE" id="PS00674">
    <property type="entry name" value="AAA"/>
    <property type="match status" value="1"/>
</dbReference>
<reference evidence="20 21" key="1">
    <citation type="journal article" date="2013" name="Genome Biol.">
        <title>Genome of Acanthamoeba castellanii highlights extensive lateral gene transfer and early evolution of tyrosine kinase signaling.</title>
        <authorList>
            <person name="Clarke M."/>
            <person name="Lohan A.J."/>
            <person name="Liu B."/>
            <person name="Lagkouvardos I."/>
            <person name="Roy S."/>
            <person name="Zafar N."/>
            <person name="Bertelli C."/>
            <person name="Schilde C."/>
            <person name="Kianianmomeni A."/>
            <person name="Burglin T.R."/>
            <person name="Frech C."/>
            <person name="Turcotte B."/>
            <person name="Kopec K.O."/>
            <person name="Synnott J.M."/>
            <person name="Choo C."/>
            <person name="Paponov I."/>
            <person name="Finkler A."/>
            <person name="Soon Heng Tan C."/>
            <person name="Hutchins A.P."/>
            <person name="Weinmeier T."/>
            <person name="Rattei T."/>
            <person name="Chu J.S."/>
            <person name="Gimenez G."/>
            <person name="Irimia M."/>
            <person name="Rigden D.J."/>
            <person name="Fitzpatrick D.A."/>
            <person name="Lorenzo-Morales J."/>
            <person name="Bateman A."/>
            <person name="Chiu C.H."/>
            <person name="Tang P."/>
            <person name="Hegemann P."/>
            <person name="Fromm H."/>
            <person name="Raoult D."/>
            <person name="Greub G."/>
            <person name="Miranda-Saavedra D."/>
            <person name="Chen N."/>
            <person name="Nash P."/>
            <person name="Ginger M.L."/>
            <person name="Horn M."/>
            <person name="Schaap P."/>
            <person name="Caler L."/>
            <person name="Loftus B."/>
        </authorList>
    </citation>
    <scope>NUCLEOTIDE SEQUENCE [LARGE SCALE GENOMIC DNA]</scope>
    <source>
        <strain evidence="20 21">Neff</strain>
    </source>
</reference>
<keyword evidence="6" id="KW-0677">Repeat</keyword>
<dbReference type="GO" id="GO:0000502">
    <property type="term" value="C:proteasome complex"/>
    <property type="evidence" value="ECO:0007669"/>
    <property type="project" value="UniProtKB-KW"/>
</dbReference>
<dbReference type="SUPFAM" id="SSF52540">
    <property type="entry name" value="P-loop containing nucleoside triphosphate hydrolases"/>
    <property type="match status" value="2"/>
</dbReference>
<evidence type="ECO:0000259" key="19">
    <source>
        <dbReference type="SMART" id="SM00382"/>
    </source>
</evidence>
<dbReference type="SUPFAM" id="SSF54585">
    <property type="entry name" value="Cdc48 domain 2-like"/>
    <property type="match status" value="1"/>
</dbReference>
<dbReference type="SUPFAM" id="SSF50692">
    <property type="entry name" value="ADC-like"/>
    <property type="match status" value="1"/>
</dbReference>
<dbReference type="FunFam" id="3.40.50.300:FF:000149">
    <property type="entry name" value="Nuclear valosin-containing protein-like"/>
    <property type="match status" value="1"/>
</dbReference>
<dbReference type="EMBL" id="KB008103">
    <property type="protein sequence ID" value="ELR13016.1"/>
    <property type="molecule type" value="Genomic_DNA"/>
</dbReference>
<dbReference type="InterPro" id="IPR003960">
    <property type="entry name" value="ATPase_AAA_CS"/>
</dbReference>
<dbReference type="InterPro" id="IPR003593">
    <property type="entry name" value="AAA+_ATPase"/>
</dbReference>
<gene>
    <name evidence="20" type="ORF">ACA1_096990</name>
</gene>
<feature type="domain" description="AAA+ ATPase" evidence="19">
    <location>
        <begin position="904"/>
        <end position="1051"/>
    </location>
</feature>
<dbReference type="RefSeq" id="XP_004335029.1">
    <property type="nucleotide sequence ID" value="XM_004334981.1"/>
</dbReference>
<accession>L8GLD6</accession>
<dbReference type="PANTHER" id="PTHR23077">
    <property type="entry name" value="AAA-FAMILY ATPASE"/>
    <property type="match status" value="1"/>
</dbReference>
<keyword evidence="21" id="KW-1185">Reference proteome</keyword>
<dbReference type="Pfam" id="PF09262">
    <property type="entry name" value="PEX-1N"/>
    <property type="match status" value="1"/>
</dbReference>
<name>L8GLD6_ACACF</name>
<keyword evidence="12" id="KW-0576">Peroxisome</keyword>
<evidence type="ECO:0000256" key="6">
    <source>
        <dbReference type="ARBA" id="ARBA00022737"/>
    </source>
</evidence>
<dbReference type="InterPro" id="IPR003959">
    <property type="entry name" value="ATPase_AAA_core"/>
</dbReference>
<keyword evidence="9" id="KW-0067">ATP-binding</keyword>
<evidence type="ECO:0000256" key="4">
    <source>
        <dbReference type="ARBA" id="ARBA00022490"/>
    </source>
</evidence>
<evidence type="ECO:0000256" key="11">
    <source>
        <dbReference type="ARBA" id="ARBA00023136"/>
    </source>
</evidence>
<dbReference type="AlphaFoldDB" id="L8GLD6"/>
<sequence>MKLEVIHCTEANCFVKLPPQIVASIFDQAPGKFSSLALEVSWLGPGYKLQRVAVGWAGEASLGEDVLEVPLELARSIKLPQNQQVEVKVLKQVPQATQVMVEPASPDDWEIVERNQSYLEEQILNQVNVVFEGQIFPAWISRQTVVRLKIVSTAPAPRVRLARGSEIVIAPKPRHMNNAAGCDLLPPRDKSAVFGPAVVNARKVKVRRLRVQEMRLAEHSLRATSESEEDEAAAASDMESTSTASSDDGSACDRWWGRALPPPAHCALVHPEDLVSFGWKDGDIIFVSGLASKALKREKDKDKDARMLMSSAPNAAPGLSPQHVAAISLQPKAAFLRVYAHSEVAPRHIMLNEKVRQALRLKLLATLRAQPVHHPPLKFQSVQLRRITWAQTNATSPCNAGIASMNILIRFLFANRPQLSADIVSQAFQDWLYSTLQGEAAAAGVQRSGAEGAATMPLTNGSVVSLSIPLRPAPLRRVSEEDGAAAGDDEVTEDFAVFFDVPLLTGPGKAATNGSNTNDARSVVVPALPNTDLNLYLLGGYDTTKPLPFHISYDASRLAYDGPAPWPFSGDLAEQLGALDEQMVKASGTLSLCLKYADIQRQMHAPPPTGMVLLHGLHGCGKSTLAQALAQKFATDPHCLAYPQFMSCGQFVNARIEAIKAKWRQMIREGIKNGPAVIVLDDLDLLCPAEQELQMAGDSRGPTLADYLEGLLAMLEDFVADATLHSKVAESRRVAIIATVQSLSGLHPKLQTIGSLALAVELPPPSREGRIEIMRKILKAKNLSHDVDSLDLAQVAMVTEGCLGADLKVLVERAMQAASMRYIKARPKGSRGAASTPQLVLTTDDFTEAQKNFTPSSLKGINLQKSDVAWNDIGGLAEVRQTLKETLEWPTKYAHLYKDVPIRMRSGLMLYGPPGCGKTLLASAVAKECGLNFLSVKARLLLRLIFTRGPELLNKYIGATEQGVRDLFTRASAAKPCVLFFDEFDSIAPRRGHDNTGVTDRVVNQLLTQLDGVEGLQGVYVLAATSRPDLIDPALLRPGRLDRCLFCNLPTQEERADILRTVSKKIRLADDVSLEEVAKWCEYYTGADLQALLYNAQLQAIHDLLDTDEDGGNASPVDHKQPVQIIHPTATGHAISDSEQAAIRKEMHKLYEMLKKDGEAEERKVDTNLGNRTPIVNLRHVQEAFRSSNPSVSATERKRYEAIYDNFMSTRGDFGMAGPADSLQTLA</sequence>
<keyword evidence="20" id="KW-0647">Proteasome</keyword>
<evidence type="ECO:0000256" key="16">
    <source>
        <dbReference type="ARBA" id="ARBA00048778"/>
    </source>
</evidence>
<organism evidence="20 21">
    <name type="scientific">Acanthamoeba castellanii (strain ATCC 30010 / Neff)</name>
    <dbReference type="NCBI Taxonomy" id="1257118"/>
    <lineage>
        <taxon>Eukaryota</taxon>
        <taxon>Amoebozoa</taxon>
        <taxon>Discosea</taxon>
        <taxon>Longamoebia</taxon>
        <taxon>Centramoebida</taxon>
        <taxon>Acanthamoebidae</taxon>
        <taxon>Acanthamoeba</taxon>
    </lineage>
</organism>
<dbReference type="InterPro" id="IPR009010">
    <property type="entry name" value="Asp_de-COase-like_dom_sf"/>
</dbReference>
<evidence type="ECO:0000256" key="15">
    <source>
        <dbReference type="ARBA" id="ARBA00046271"/>
    </source>
</evidence>
<dbReference type="KEGG" id="acan:ACA1_096990"/>
<dbReference type="CDD" id="cd19526">
    <property type="entry name" value="RecA-like_PEX1_r2"/>
    <property type="match status" value="1"/>
</dbReference>
<evidence type="ECO:0000256" key="3">
    <source>
        <dbReference type="ARBA" id="ARBA00022448"/>
    </source>
</evidence>
<dbReference type="GO" id="GO:0016558">
    <property type="term" value="P:protein import into peroxisome matrix"/>
    <property type="evidence" value="ECO:0007669"/>
    <property type="project" value="TreeGrafter"/>
</dbReference>
<evidence type="ECO:0000313" key="21">
    <source>
        <dbReference type="Proteomes" id="UP000011083"/>
    </source>
</evidence>
<dbReference type="STRING" id="1257118.L8GLD6"/>
<feature type="domain" description="AAA+ ATPase" evidence="19">
    <location>
        <begin position="608"/>
        <end position="778"/>
    </location>
</feature>
<dbReference type="Gene3D" id="1.10.8.60">
    <property type="match status" value="2"/>
</dbReference>
<evidence type="ECO:0000256" key="5">
    <source>
        <dbReference type="ARBA" id="ARBA00022593"/>
    </source>
</evidence>
<dbReference type="InterPro" id="IPR015342">
    <property type="entry name" value="PEX1-N_C-lobe"/>
</dbReference>
<evidence type="ECO:0000256" key="18">
    <source>
        <dbReference type="SAM" id="MobiDB-lite"/>
    </source>
</evidence>
<comment type="subcellular location">
    <subcellularLocation>
        <location evidence="1">Cytoplasm</location>
        <location evidence="1">Cytosol</location>
    </subcellularLocation>
    <subcellularLocation>
        <location evidence="15">Peroxisome membrane</location>
    </subcellularLocation>
</comment>
<protein>
    <recommendedName>
        <fullName evidence="14">Peroxisomal ATPase PEX1</fullName>
    </recommendedName>
    <alternativeName>
        <fullName evidence="13">Peroxin-1</fullName>
    </alternativeName>
</protein>
<evidence type="ECO:0000256" key="10">
    <source>
        <dbReference type="ARBA" id="ARBA00022927"/>
    </source>
</evidence>
<comment type="subunit">
    <text evidence="17">Interacts with PEX6; forming the PEX1-PEX6 AAA ATPase complex, which is composed of a heterohexamer formed by a trimer of PEX1-PEX6 dimers.</text>
</comment>
<proteinExistence type="inferred from homology"/>
<dbReference type="Pfam" id="PF00004">
    <property type="entry name" value="AAA"/>
    <property type="match status" value="2"/>
</dbReference>
<dbReference type="Gene3D" id="3.40.50.300">
    <property type="entry name" value="P-loop containing nucleotide triphosphate hydrolases"/>
    <property type="match status" value="2"/>
</dbReference>
<keyword evidence="11" id="KW-0472">Membrane</keyword>
<dbReference type="Proteomes" id="UP000011083">
    <property type="component" value="Unassembled WGS sequence"/>
</dbReference>
<dbReference type="GO" id="GO:0005524">
    <property type="term" value="F:ATP binding"/>
    <property type="evidence" value="ECO:0007669"/>
    <property type="project" value="UniProtKB-KW"/>
</dbReference>
<evidence type="ECO:0000256" key="7">
    <source>
        <dbReference type="ARBA" id="ARBA00022741"/>
    </source>
</evidence>
<dbReference type="VEuPathDB" id="AmoebaDB:ACA1_096990"/>
<dbReference type="InterPro" id="IPR029067">
    <property type="entry name" value="CDC48_domain_2-like_sf"/>
</dbReference>